<evidence type="ECO:0000256" key="5">
    <source>
        <dbReference type="ARBA" id="ARBA00022741"/>
    </source>
</evidence>
<dbReference type="InterPro" id="IPR001048">
    <property type="entry name" value="Asp/Glu/Uridylate_kinase"/>
</dbReference>
<evidence type="ECO:0000256" key="6">
    <source>
        <dbReference type="ARBA" id="ARBA00022777"/>
    </source>
</evidence>
<reference evidence="10" key="1">
    <citation type="submission" date="2023-07" db="EMBL/GenBank/DDBJ databases">
        <title>Between Cages and Wild: Unraveling the Impact of Captivity on Animal Microbiomes and Antimicrobial Resistance.</title>
        <authorList>
            <person name="Schmartz G.P."/>
            <person name="Rehner J."/>
            <person name="Schuff M.J."/>
            <person name="Becker S.L."/>
            <person name="Kravczyk M."/>
            <person name="Gurevich A."/>
            <person name="Francke R."/>
            <person name="Mueller R."/>
            <person name="Keller V."/>
            <person name="Keller A."/>
        </authorList>
    </citation>
    <scope>NUCLEOTIDE SEQUENCE</scope>
    <source>
        <strain evidence="10">S39M_St_73</strain>
    </source>
</reference>
<comment type="subcellular location">
    <subcellularLocation>
        <location evidence="8">Cytoplasm</location>
    </subcellularLocation>
</comment>
<evidence type="ECO:0000256" key="4">
    <source>
        <dbReference type="ARBA" id="ARBA00022679"/>
    </source>
</evidence>
<dbReference type="GO" id="GO:0055129">
    <property type="term" value="P:L-proline biosynthetic process"/>
    <property type="evidence" value="ECO:0007669"/>
    <property type="project" value="UniProtKB-UniRule"/>
</dbReference>
<dbReference type="PIRSF" id="PIRSF000729">
    <property type="entry name" value="GK"/>
    <property type="match status" value="1"/>
</dbReference>
<dbReference type="FunFam" id="3.40.1160.10:FF:000018">
    <property type="entry name" value="Glutamate 5-kinase"/>
    <property type="match status" value="1"/>
</dbReference>
<evidence type="ECO:0000256" key="3">
    <source>
        <dbReference type="ARBA" id="ARBA00022650"/>
    </source>
</evidence>
<organism evidence="10 11">
    <name type="scientific">Atopococcus tabaci</name>
    <dbReference type="NCBI Taxonomy" id="269774"/>
    <lineage>
        <taxon>Bacteria</taxon>
        <taxon>Bacillati</taxon>
        <taxon>Bacillota</taxon>
        <taxon>Bacilli</taxon>
        <taxon>Lactobacillales</taxon>
        <taxon>Carnobacteriaceae</taxon>
        <taxon>Atopococcus</taxon>
    </lineage>
</organism>
<name>A0AA43UCB4_9LACT</name>
<evidence type="ECO:0000256" key="2">
    <source>
        <dbReference type="ARBA" id="ARBA00022605"/>
    </source>
</evidence>
<evidence type="ECO:0000256" key="7">
    <source>
        <dbReference type="ARBA" id="ARBA00022840"/>
    </source>
</evidence>
<comment type="function">
    <text evidence="8">Catalyzes the transfer of a phosphate group to glutamate to form L-glutamate 5-phosphate.</text>
</comment>
<keyword evidence="3 8" id="KW-0641">Proline biosynthesis</keyword>
<evidence type="ECO:0000256" key="1">
    <source>
        <dbReference type="ARBA" id="ARBA00022490"/>
    </source>
</evidence>
<evidence type="ECO:0000313" key="10">
    <source>
        <dbReference type="EMBL" id="MDO5457343.1"/>
    </source>
</evidence>
<comment type="pathway">
    <text evidence="8">Amino-acid biosynthesis; L-proline biosynthesis; L-glutamate 5-semialdehyde from L-glutamate: step 1/2.</text>
</comment>
<dbReference type="EC" id="2.7.2.11" evidence="8"/>
<feature type="binding site" evidence="8">
    <location>
        <position position="15"/>
    </location>
    <ligand>
        <name>ATP</name>
        <dbReference type="ChEBI" id="CHEBI:30616"/>
    </ligand>
</feature>
<dbReference type="CDD" id="cd04242">
    <property type="entry name" value="AAK_G5K_ProB"/>
    <property type="match status" value="1"/>
</dbReference>
<dbReference type="InterPro" id="IPR005715">
    <property type="entry name" value="Glu_5kinase/COase_Synthase"/>
</dbReference>
<dbReference type="GO" id="GO:0005829">
    <property type="term" value="C:cytosol"/>
    <property type="evidence" value="ECO:0007669"/>
    <property type="project" value="TreeGrafter"/>
</dbReference>
<dbReference type="GO" id="GO:0004349">
    <property type="term" value="F:glutamate 5-kinase activity"/>
    <property type="evidence" value="ECO:0007669"/>
    <property type="project" value="UniProtKB-UniRule"/>
</dbReference>
<sequence>MSRELLKNAERIVIKVGTNSIMKDSNQVNLRQLDRIAFVISSLMQEGKEVLLVTSGAIGVGSSLLKLEEYPKEIPDQQALSSIGQSTLMTLYSQFFSSYGQTVGQILFTRDVIDFPVSYENMQNALNRLLDLKILPIINENDAVSVDEMNHYTMFGDNDTLSAVVAKTIDADLLIILSDVDGLYDDNPASNPDARLIDHVTEITQDTHDMAAGKGSEFSKGGMTTKLNAAEIMLDYGAQMIIASSENPSCIFDILDGDSIGTLFSKGE</sequence>
<dbReference type="HAMAP" id="MF_00456">
    <property type="entry name" value="ProB"/>
    <property type="match status" value="1"/>
</dbReference>
<feature type="binding site" evidence="8">
    <location>
        <position position="158"/>
    </location>
    <ligand>
        <name>substrate</name>
    </ligand>
</feature>
<dbReference type="InterPro" id="IPR011529">
    <property type="entry name" value="Glu_5kinase"/>
</dbReference>
<protein>
    <recommendedName>
        <fullName evidence="8">Glutamate 5-kinase</fullName>
        <ecNumber evidence="8">2.7.2.11</ecNumber>
    </recommendedName>
    <alternativeName>
        <fullName evidence="8">Gamma-glutamyl kinase</fullName>
        <shortName evidence="8">GK</shortName>
    </alternativeName>
</protein>
<feature type="binding site" evidence="8">
    <location>
        <position position="142"/>
    </location>
    <ligand>
        <name>substrate</name>
    </ligand>
</feature>
<dbReference type="InterPro" id="IPR019797">
    <property type="entry name" value="Glutamate_5-kinase_CS"/>
</dbReference>
<keyword evidence="7 8" id="KW-0067">ATP-binding</keyword>
<dbReference type="InterPro" id="IPR001057">
    <property type="entry name" value="Glu/AcGlu_kinase"/>
</dbReference>
<dbReference type="EMBL" id="JAUNQW010000009">
    <property type="protein sequence ID" value="MDO5457343.1"/>
    <property type="molecule type" value="Genomic_DNA"/>
</dbReference>
<comment type="similarity">
    <text evidence="8">Belongs to the glutamate 5-kinase family.</text>
</comment>
<dbReference type="Gene3D" id="3.40.1160.10">
    <property type="entry name" value="Acetylglutamate kinase-like"/>
    <property type="match status" value="1"/>
</dbReference>
<accession>A0AA43UCB4</accession>
<proteinExistence type="inferred from homology"/>
<comment type="caution">
    <text evidence="8">Lacks conserved residue(s) required for the propagation of feature annotation.</text>
</comment>
<dbReference type="PANTHER" id="PTHR43654:SF1">
    <property type="entry name" value="ISOPENTENYL PHOSPHATE KINASE"/>
    <property type="match status" value="1"/>
</dbReference>
<feature type="binding site" evidence="8">
    <location>
        <position position="55"/>
    </location>
    <ligand>
        <name>substrate</name>
    </ligand>
</feature>
<comment type="catalytic activity">
    <reaction evidence="8">
        <text>L-glutamate + ATP = L-glutamyl 5-phosphate + ADP</text>
        <dbReference type="Rhea" id="RHEA:14877"/>
        <dbReference type="ChEBI" id="CHEBI:29985"/>
        <dbReference type="ChEBI" id="CHEBI:30616"/>
        <dbReference type="ChEBI" id="CHEBI:58274"/>
        <dbReference type="ChEBI" id="CHEBI:456216"/>
        <dbReference type="EC" id="2.7.2.11"/>
    </reaction>
</comment>
<evidence type="ECO:0000256" key="8">
    <source>
        <dbReference type="HAMAP-Rule" id="MF_00456"/>
    </source>
</evidence>
<keyword evidence="6 8" id="KW-0418">Kinase</keyword>
<dbReference type="NCBIfam" id="TIGR01027">
    <property type="entry name" value="proB"/>
    <property type="match status" value="1"/>
</dbReference>
<dbReference type="Proteomes" id="UP001171751">
    <property type="component" value="Unassembled WGS sequence"/>
</dbReference>
<dbReference type="InterPro" id="IPR041739">
    <property type="entry name" value="G5K_ProB"/>
</dbReference>
<comment type="caution">
    <text evidence="10">The sequence shown here is derived from an EMBL/GenBank/DDBJ whole genome shotgun (WGS) entry which is preliminary data.</text>
</comment>
<dbReference type="SUPFAM" id="SSF53633">
    <property type="entry name" value="Carbamate kinase-like"/>
    <property type="match status" value="1"/>
</dbReference>
<gene>
    <name evidence="8 10" type="primary">proB</name>
    <name evidence="10" type="ORF">Q4F26_03275</name>
</gene>
<feature type="domain" description="Aspartate/glutamate/uridylate kinase" evidence="9">
    <location>
        <begin position="11"/>
        <end position="243"/>
    </location>
</feature>
<keyword evidence="5 8" id="KW-0547">Nucleotide-binding</keyword>
<dbReference type="PROSITE" id="PS00902">
    <property type="entry name" value="GLUTAMATE_5_KINASE"/>
    <property type="match status" value="1"/>
</dbReference>
<dbReference type="PANTHER" id="PTHR43654">
    <property type="entry name" value="GLUTAMATE 5-KINASE"/>
    <property type="match status" value="1"/>
</dbReference>
<feature type="binding site" evidence="8">
    <location>
        <begin position="178"/>
        <end position="179"/>
    </location>
    <ligand>
        <name>ATP</name>
        <dbReference type="ChEBI" id="CHEBI:30616"/>
    </ligand>
</feature>
<evidence type="ECO:0000313" key="11">
    <source>
        <dbReference type="Proteomes" id="UP001171751"/>
    </source>
</evidence>
<evidence type="ECO:0000259" key="9">
    <source>
        <dbReference type="Pfam" id="PF00696"/>
    </source>
</evidence>
<dbReference type="InterPro" id="IPR036393">
    <property type="entry name" value="AceGlu_kinase-like_sf"/>
</dbReference>
<keyword evidence="4 8" id="KW-0808">Transferase</keyword>
<keyword evidence="2 8" id="KW-0028">Amino-acid biosynthesis</keyword>
<dbReference type="Pfam" id="PF00696">
    <property type="entry name" value="AA_kinase"/>
    <property type="match status" value="1"/>
</dbReference>
<dbReference type="PRINTS" id="PR00474">
    <property type="entry name" value="GLU5KINASE"/>
</dbReference>
<dbReference type="AlphaFoldDB" id="A0AA43UCB4"/>
<keyword evidence="1 8" id="KW-0963">Cytoplasm</keyword>
<keyword evidence="11" id="KW-1185">Reference proteome</keyword>
<dbReference type="GO" id="GO:0005524">
    <property type="term" value="F:ATP binding"/>
    <property type="evidence" value="ECO:0007669"/>
    <property type="project" value="UniProtKB-KW"/>
</dbReference>